<dbReference type="InterPro" id="IPR006201">
    <property type="entry name" value="Neur_channel"/>
</dbReference>
<keyword evidence="2" id="KW-1133">Transmembrane helix</keyword>
<dbReference type="GO" id="GO:0004888">
    <property type="term" value="F:transmembrane signaling receptor activity"/>
    <property type="evidence" value="ECO:0007669"/>
    <property type="project" value="InterPro"/>
</dbReference>
<organism evidence="3 4">
    <name type="scientific">Paragemmobacter aquarius</name>
    <dbReference type="NCBI Taxonomy" id="2169400"/>
    <lineage>
        <taxon>Bacteria</taxon>
        <taxon>Pseudomonadati</taxon>
        <taxon>Pseudomonadota</taxon>
        <taxon>Alphaproteobacteria</taxon>
        <taxon>Rhodobacterales</taxon>
        <taxon>Paracoccaceae</taxon>
        <taxon>Paragemmobacter</taxon>
    </lineage>
</organism>
<evidence type="ECO:0000256" key="2">
    <source>
        <dbReference type="SAM" id="Phobius"/>
    </source>
</evidence>
<dbReference type="Gene3D" id="2.70.170.10">
    <property type="entry name" value="Neurotransmitter-gated ion-channel ligand-binding domain"/>
    <property type="match status" value="1"/>
</dbReference>
<evidence type="ECO:0000313" key="4">
    <source>
        <dbReference type="Proteomes" id="UP000244496"/>
    </source>
</evidence>
<dbReference type="Gene3D" id="1.20.58.390">
    <property type="entry name" value="Neurotransmitter-gated ion-channel transmembrane domain"/>
    <property type="match status" value="1"/>
</dbReference>
<dbReference type="InterPro" id="IPR038050">
    <property type="entry name" value="Neuro_actylchol_rec"/>
</dbReference>
<dbReference type="SUPFAM" id="SSF90112">
    <property type="entry name" value="Neurotransmitter-gated ion-channel transmembrane pore"/>
    <property type="match status" value="1"/>
</dbReference>
<dbReference type="InterPro" id="IPR036734">
    <property type="entry name" value="Neur_chan_lig-bd_sf"/>
</dbReference>
<comment type="subcellular location">
    <subcellularLocation>
        <location evidence="1">Membrane</location>
        <topology evidence="1">Multi-pass membrane protein</topology>
    </subcellularLocation>
</comment>
<dbReference type="EMBL" id="CP028918">
    <property type="protein sequence ID" value="AWB47578.1"/>
    <property type="molecule type" value="Genomic_DNA"/>
</dbReference>
<feature type="transmembrane region" description="Helical" evidence="2">
    <location>
        <begin position="270"/>
        <end position="289"/>
    </location>
</feature>
<proteinExistence type="predicted"/>
<keyword evidence="2" id="KW-0812">Transmembrane</keyword>
<dbReference type="Proteomes" id="UP000244496">
    <property type="component" value="Chromosome"/>
</dbReference>
<dbReference type="GO" id="GO:0005230">
    <property type="term" value="F:extracellular ligand-gated monoatomic ion channel activity"/>
    <property type="evidence" value="ECO:0007669"/>
    <property type="project" value="InterPro"/>
</dbReference>
<reference evidence="3 4" key="1">
    <citation type="submission" date="2018-04" db="EMBL/GenBank/DDBJ databases">
        <title>Genome sequencing of Gemmobacter.</title>
        <authorList>
            <person name="Yi H."/>
            <person name="Baek M.-G."/>
        </authorList>
    </citation>
    <scope>NUCLEOTIDE SEQUENCE [LARGE SCALE GENOMIC DNA]</scope>
    <source>
        <strain evidence="3 4">HYN0069</strain>
    </source>
</reference>
<dbReference type="InterPro" id="IPR036719">
    <property type="entry name" value="Neuro-gated_channel_TM_sf"/>
</dbReference>
<dbReference type="KEGG" id="geh:HYN69_02810"/>
<gene>
    <name evidence="3" type="ORF">HYN69_02810</name>
</gene>
<dbReference type="PANTHER" id="PTHR18945">
    <property type="entry name" value="NEUROTRANSMITTER GATED ION CHANNEL"/>
    <property type="match status" value="1"/>
</dbReference>
<keyword evidence="2" id="KW-0472">Membrane</keyword>
<accession>A0A2S0UIB9</accession>
<evidence type="ECO:0008006" key="5">
    <source>
        <dbReference type="Google" id="ProtNLM"/>
    </source>
</evidence>
<feature type="transmembrane region" description="Helical" evidence="2">
    <location>
        <begin position="168"/>
        <end position="188"/>
    </location>
</feature>
<dbReference type="AlphaFoldDB" id="A0A2S0UIB9"/>
<evidence type="ECO:0000313" key="3">
    <source>
        <dbReference type="EMBL" id="AWB47578.1"/>
    </source>
</evidence>
<dbReference type="GO" id="GO:0016020">
    <property type="term" value="C:membrane"/>
    <property type="evidence" value="ECO:0007669"/>
    <property type="project" value="UniProtKB-SubCell"/>
</dbReference>
<keyword evidence="4" id="KW-1185">Reference proteome</keyword>
<feature type="transmembrane region" description="Helical" evidence="2">
    <location>
        <begin position="232"/>
        <end position="249"/>
    </location>
</feature>
<evidence type="ECO:0000256" key="1">
    <source>
        <dbReference type="ARBA" id="ARBA00004141"/>
    </source>
</evidence>
<name>A0A2S0UIB9_9RHOB</name>
<sequence>MYVNTVYQLEVASSTYYLDAYLWFKWKGDIDPTATMEITNLVEEWGAIVTPLNEEPMLLPDGHQYKLLKVEGRFMQPFVLADYPLDRQKLSVYLEDSTHGADQLVYVMDTEGSGYGHMLAIPGWQISNWSSHQLQHDYGSFFGAEKAGSASVYSTLRFDLEIARPVNFFIWKLMLPLVILLMASWMVLVLDPKLVEVRTALPATGLLTAVFLQQSYSDGLPEVGYLVLIDKIYAVAYAMIVLTLLRAIWTSRTELSGDLAVAAARVMDRKLLVGQVLLFTAAVALIVLAR</sequence>
<protein>
    <recommendedName>
        <fullName evidence="5">Neurotransmitter-gated ion-channel ligand binding domain-containing protein</fullName>
    </recommendedName>
</protein>